<dbReference type="PANTHER" id="PTHR43694:SF1">
    <property type="entry name" value="RIBONUCLEASE J"/>
    <property type="match status" value="1"/>
</dbReference>
<proteinExistence type="predicted"/>
<dbReference type="NCBIfam" id="TIGR00649">
    <property type="entry name" value="MG423"/>
    <property type="match status" value="1"/>
</dbReference>
<evidence type="ECO:0000256" key="4">
    <source>
        <dbReference type="ARBA" id="ARBA00022801"/>
    </source>
</evidence>
<evidence type="ECO:0000256" key="7">
    <source>
        <dbReference type="ARBA" id="ARBA00022884"/>
    </source>
</evidence>
<dbReference type="InterPro" id="IPR055132">
    <property type="entry name" value="RNase_J_b_CASP"/>
</dbReference>
<dbReference type="Pfam" id="PF22505">
    <property type="entry name" value="RNase_J_b_CASP"/>
    <property type="match status" value="1"/>
</dbReference>
<gene>
    <name evidence="9" type="ORF">UY40_C0004G0005</name>
</gene>
<evidence type="ECO:0000313" key="9">
    <source>
        <dbReference type="EMBL" id="KKW06021.1"/>
    </source>
</evidence>
<dbReference type="AlphaFoldDB" id="A0A0G1VHU0"/>
<keyword evidence="1" id="KW-0963">Cytoplasm</keyword>
<accession>A0A0G1VHU0</accession>
<dbReference type="Pfam" id="PF07521">
    <property type="entry name" value="RMMBL"/>
    <property type="match status" value="1"/>
</dbReference>
<dbReference type="InterPro" id="IPR001279">
    <property type="entry name" value="Metallo-B-lactamas"/>
</dbReference>
<dbReference type="InterPro" id="IPR036866">
    <property type="entry name" value="RibonucZ/Hydroxyglut_hydro"/>
</dbReference>
<protein>
    <submittedName>
        <fullName evidence="9">Beta-lactamase domain protein</fullName>
    </submittedName>
</protein>
<dbReference type="Proteomes" id="UP000034119">
    <property type="component" value="Unassembled WGS sequence"/>
</dbReference>
<keyword evidence="7" id="KW-0694">RNA-binding</keyword>
<keyword evidence="5" id="KW-0862">Zinc</keyword>
<dbReference type="STRING" id="1618342.UY40_C0004G0005"/>
<organism evidence="9 10">
    <name type="scientific">candidate division CPR1 bacterium GW2011_GWC1_49_13</name>
    <dbReference type="NCBI Taxonomy" id="1618342"/>
    <lineage>
        <taxon>Bacteria</taxon>
        <taxon>candidate division CPR1</taxon>
    </lineage>
</organism>
<evidence type="ECO:0000256" key="1">
    <source>
        <dbReference type="ARBA" id="ARBA00022490"/>
    </source>
</evidence>
<evidence type="ECO:0000256" key="6">
    <source>
        <dbReference type="ARBA" id="ARBA00022839"/>
    </source>
</evidence>
<dbReference type="Gene3D" id="3.60.15.10">
    <property type="entry name" value="Ribonuclease Z/Hydroxyacylglutathione hydrolase-like"/>
    <property type="match status" value="1"/>
</dbReference>
<evidence type="ECO:0000313" key="10">
    <source>
        <dbReference type="Proteomes" id="UP000034119"/>
    </source>
</evidence>
<dbReference type="Pfam" id="PF00753">
    <property type="entry name" value="Lactamase_B"/>
    <property type="match status" value="1"/>
</dbReference>
<evidence type="ECO:0000259" key="8">
    <source>
        <dbReference type="SMART" id="SM00849"/>
    </source>
</evidence>
<dbReference type="GO" id="GO:0046872">
    <property type="term" value="F:metal ion binding"/>
    <property type="evidence" value="ECO:0007669"/>
    <property type="project" value="UniProtKB-KW"/>
</dbReference>
<feature type="domain" description="Metallo-beta-lactamase" evidence="8">
    <location>
        <begin position="24"/>
        <end position="221"/>
    </location>
</feature>
<dbReference type="GO" id="GO:0003723">
    <property type="term" value="F:RNA binding"/>
    <property type="evidence" value="ECO:0007669"/>
    <property type="project" value="UniProtKB-KW"/>
</dbReference>
<keyword evidence="4" id="KW-0378">Hydrolase</keyword>
<dbReference type="SUPFAM" id="SSF56281">
    <property type="entry name" value="Metallo-hydrolase/oxidoreductase"/>
    <property type="match status" value="1"/>
</dbReference>
<dbReference type="InterPro" id="IPR011108">
    <property type="entry name" value="RMMBL"/>
</dbReference>
<dbReference type="EMBL" id="LCPW01000004">
    <property type="protein sequence ID" value="KKW06021.1"/>
    <property type="molecule type" value="Genomic_DNA"/>
</dbReference>
<keyword evidence="2" id="KW-0540">Nuclease</keyword>
<evidence type="ECO:0000256" key="5">
    <source>
        <dbReference type="ARBA" id="ARBA00022833"/>
    </source>
</evidence>
<dbReference type="InterPro" id="IPR004613">
    <property type="entry name" value="RNase_J"/>
</dbReference>
<dbReference type="CDD" id="cd07714">
    <property type="entry name" value="RNaseJ_MBL-fold"/>
    <property type="match status" value="1"/>
</dbReference>
<dbReference type="InterPro" id="IPR042173">
    <property type="entry name" value="RNase_J_2"/>
</dbReference>
<dbReference type="GO" id="GO:0004527">
    <property type="term" value="F:exonuclease activity"/>
    <property type="evidence" value="ECO:0007669"/>
    <property type="project" value="UniProtKB-KW"/>
</dbReference>
<keyword evidence="6" id="KW-0269">Exonuclease</keyword>
<dbReference type="SMART" id="SM00849">
    <property type="entry name" value="Lactamase_B"/>
    <property type="match status" value="1"/>
</dbReference>
<evidence type="ECO:0000256" key="3">
    <source>
        <dbReference type="ARBA" id="ARBA00022723"/>
    </source>
</evidence>
<reference evidence="9 10" key="1">
    <citation type="journal article" date="2015" name="Nature">
        <title>rRNA introns, odd ribosomes, and small enigmatic genomes across a large radiation of phyla.</title>
        <authorList>
            <person name="Brown C.T."/>
            <person name="Hug L.A."/>
            <person name="Thomas B.C."/>
            <person name="Sharon I."/>
            <person name="Castelle C.J."/>
            <person name="Singh A."/>
            <person name="Wilkins M.J."/>
            <person name="Williams K.H."/>
            <person name="Banfield J.F."/>
        </authorList>
    </citation>
    <scope>NUCLEOTIDE SEQUENCE [LARGE SCALE GENOMIC DNA]</scope>
</reference>
<name>A0A0G1VHU0_9BACT</name>
<dbReference type="PATRIC" id="fig|1618342.3.peg.141"/>
<comment type="caution">
    <text evidence="9">The sequence shown here is derived from an EMBL/GenBank/DDBJ whole genome shotgun (WGS) entry which is preliminary data.</text>
</comment>
<dbReference type="Gene3D" id="3.40.50.10710">
    <property type="entry name" value="Metallo-hydrolase/oxidoreductase"/>
    <property type="match status" value="1"/>
</dbReference>
<dbReference type="PANTHER" id="PTHR43694">
    <property type="entry name" value="RIBONUCLEASE J"/>
    <property type="match status" value="1"/>
</dbReference>
<sequence length="456" mass="50904">MEPQNQQNQKYLRFIPLGGMGEVTKNMYVYETPNDIVVVDCGVGFPPEEEAQSENELLIPDFSYLLANQRKIRGLIVTHGHEDHIGAIPYLLKRLNIPIYAARLPLGFIREKLKERGPKKVDLREVHDRERIKLGRDFSFELIRLTHSIPDAMAIALTTPEGVVIHTGDFKIDPTPLDRQLAQLGKIEEYGRRGVLLLVSDSLRSEREGSSPSERIVGETFFKEIQKTRGRVFITMFSSDISRVQQAIDVSVALGRKVTLAGLSLEKNFNVARDLGYLAVPKHQVLPSAKFKKLPVSEQVILVAGSQGQTNSGLSKMTRGVHRTFKIGQGDLVIFSSDLIPGNEGRVLNLQEQIRAVGAKVLHLEIVPELHVSGHGYAEDLKTVMRAAKAQYLIPIGGTPASMQEYAKLASGYNYQKDRVFLLESGQILEFYPYRGKSAVRLAGRVNIRDVSVVQD</sequence>
<evidence type="ECO:0000256" key="2">
    <source>
        <dbReference type="ARBA" id="ARBA00022722"/>
    </source>
</evidence>
<keyword evidence="3" id="KW-0479">Metal-binding</keyword>